<feature type="transmembrane region" description="Helical" evidence="3">
    <location>
        <begin position="60"/>
        <end position="83"/>
    </location>
</feature>
<dbReference type="GO" id="GO:0043386">
    <property type="term" value="P:mycotoxin biosynthetic process"/>
    <property type="evidence" value="ECO:0007669"/>
    <property type="project" value="InterPro"/>
</dbReference>
<organism evidence="4">
    <name type="scientific">Pseudogymnoascus destructans</name>
    <dbReference type="NCBI Taxonomy" id="655981"/>
    <lineage>
        <taxon>Eukaryota</taxon>
        <taxon>Fungi</taxon>
        <taxon>Dikarya</taxon>
        <taxon>Ascomycota</taxon>
        <taxon>Pezizomycotina</taxon>
        <taxon>Leotiomycetes</taxon>
        <taxon>Thelebolales</taxon>
        <taxon>Thelebolaceae</taxon>
        <taxon>Pseudogymnoascus</taxon>
    </lineage>
</organism>
<name>A0A177A2J6_9PEZI</name>
<accession>A0A177A2J6</accession>
<dbReference type="Pfam" id="PF11807">
    <property type="entry name" value="UstYa"/>
    <property type="match status" value="1"/>
</dbReference>
<dbReference type="RefSeq" id="XP_024320613.1">
    <property type="nucleotide sequence ID" value="XM_024471689.1"/>
</dbReference>
<dbReference type="OrthoDB" id="3687641at2759"/>
<dbReference type="PANTHER" id="PTHR33365">
    <property type="entry name" value="YALI0B05434P"/>
    <property type="match status" value="1"/>
</dbReference>
<dbReference type="PANTHER" id="PTHR33365:SF4">
    <property type="entry name" value="CYCLOCHLOROTINE BIOSYNTHESIS PROTEIN O"/>
    <property type="match status" value="1"/>
</dbReference>
<evidence type="ECO:0000256" key="1">
    <source>
        <dbReference type="ARBA" id="ARBA00004685"/>
    </source>
</evidence>
<dbReference type="EMBL" id="KV441410">
    <property type="protein sequence ID" value="OAF55313.1"/>
    <property type="molecule type" value="Genomic_DNA"/>
</dbReference>
<evidence type="ECO:0008006" key="5">
    <source>
        <dbReference type="Google" id="ProtNLM"/>
    </source>
</evidence>
<dbReference type="InterPro" id="IPR021765">
    <property type="entry name" value="UstYa-like"/>
</dbReference>
<evidence type="ECO:0000256" key="2">
    <source>
        <dbReference type="ARBA" id="ARBA00035112"/>
    </source>
</evidence>
<sequence>MSKFIASDSHVSSEYSSKHADSSTSLMVGDEGLPFDADSRGQFKGSRRSTRRCFTPWQNWPLIITLLFLIAGLSIWTHVIILVGRFRCDSTPATDHFGPDLPYSSRVTFQPHKFYGGLPSNATDEIWQRLSPPGDGIIEVPTEYTTSLAASLPAPNNPATAKVYGVSMFHQLHCLNFLRTAYYPEGITTMSPEETLLHRDHCLDYIRQAIMCAGDVTLEPLTKAGINGMGAVHQCRDFDRIFSWAYEHGLYKARGSDARTRQ</sequence>
<dbReference type="eggNOG" id="ENOG502RXIB">
    <property type="taxonomic scope" value="Eukaryota"/>
</dbReference>
<gene>
    <name evidence="4" type="ORF">VC83_08128</name>
</gene>
<evidence type="ECO:0000256" key="3">
    <source>
        <dbReference type="SAM" id="Phobius"/>
    </source>
</evidence>
<reference evidence="4" key="1">
    <citation type="submission" date="2016-03" db="EMBL/GenBank/DDBJ databases">
        <title>Updated assembly of Pseudogymnoascus destructans, the fungus causing white-nose syndrome of bats.</title>
        <authorList>
            <person name="Palmer J.M."/>
            <person name="Drees K.P."/>
            <person name="Foster J.T."/>
            <person name="Lindner D.L."/>
        </authorList>
    </citation>
    <scope>NUCLEOTIDE SEQUENCE [LARGE SCALE GENOMIC DNA]</scope>
    <source>
        <strain evidence="4">20631-21</strain>
    </source>
</reference>
<dbReference type="GeneID" id="36291171"/>
<keyword evidence="3" id="KW-0812">Transmembrane</keyword>
<comment type="pathway">
    <text evidence="1">Mycotoxin biosynthesis.</text>
</comment>
<dbReference type="AlphaFoldDB" id="A0A177A2J6"/>
<proteinExistence type="inferred from homology"/>
<protein>
    <recommendedName>
        <fullName evidence="5">Tat pathway signal sequence</fullName>
    </recommendedName>
</protein>
<comment type="similarity">
    <text evidence="2">Belongs to the ustYa family.</text>
</comment>
<keyword evidence="3" id="KW-1133">Transmembrane helix</keyword>
<dbReference type="VEuPathDB" id="FungiDB:GMDG_07758"/>
<dbReference type="Proteomes" id="UP000077154">
    <property type="component" value="Unassembled WGS sequence"/>
</dbReference>
<evidence type="ECO:0000313" key="4">
    <source>
        <dbReference type="EMBL" id="OAF55313.1"/>
    </source>
</evidence>
<keyword evidence="3" id="KW-0472">Membrane</keyword>